<gene>
    <name evidence="9" type="primary">trkA</name>
    <name evidence="9" type="ORF">IAA21_07795</name>
</gene>
<dbReference type="PRINTS" id="PR00335">
    <property type="entry name" value="KUPTAKETRKA"/>
</dbReference>
<evidence type="ECO:0000313" key="10">
    <source>
        <dbReference type="Proteomes" id="UP000824041"/>
    </source>
</evidence>
<protein>
    <recommendedName>
        <fullName evidence="1">Trk system potassium uptake protein TrkA</fullName>
    </recommendedName>
</protein>
<dbReference type="PANTHER" id="PTHR43833">
    <property type="entry name" value="POTASSIUM CHANNEL PROTEIN 2-RELATED-RELATED"/>
    <property type="match status" value="1"/>
</dbReference>
<keyword evidence="2" id="KW-0813">Transport</keyword>
<dbReference type="Proteomes" id="UP000824041">
    <property type="component" value="Unassembled WGS sequence"/>
</dbReference>
<keyword evidence="5" id="KW-0520">NAD</keyword>
<keyword evidence="6" id="KW-0406">Ion transport</keyword>
<evidence type="ECO:0000256" key="6">
    <source>
        <dbReference type="ARBA" id="ARBA00023065"/>
    </source>
</evidence>
<dbReference type="SUPFAM" id="SSF116726">
    <property type="entry name" value="TrkA C-terminal domain-like"/>
    <property type="match status" value="2"/>
</dbReference>
<dbReference type="AlphaFoldDB" id="A0A9D2IT98"/>
<name>A0A9D2IT98_9FIRM</name>
<evidence type="ECO:0000256" key="5">
    <source>
        <dbReference type="ARBA" id="ARBA00023027"/>
    </source>
</evidence>
<organism evidence="9 10">
    <name type="scientific">Candidatus Blautia faecigallinarum</name>
    <dbReference type="NCBI Taxonomy" id="2838488"/>
    <lineage>
        <taxon>Bacteria</taxon>
        <taxon>Bacillati</taxon>
        <taxon>Bacillota</taxon>
        <taxon>Clostridia</taxon>
        <taxon>Lachnospirales</taxon>
        <taxon>Lachnospiraceae</taxon>
        <taxon>Blautia</taxon>
    </lineage>
</organism>
<dbReference type="Gene3D" id="3.40.50.720">
    <property type="entry name" value="NAD(P)-binding Rossmann-like Domain"/>
    <property type="match status" value="2"/>
</dbReference>
<sequence>MKIIVVGCGKVGRTLAEQLCREDHEVVVIDTNPERIQSVSDDLDVMGVNGNGSSIGVLSEAGIEDTDILISVTGSDELNLLCCLIAKKVSQCQTIARVRNPVYHKELHFIKKSLGISMIINPELTSAMEISRILRFPSAIKLDTFSKGRVELLKFKAMPEFHLDGLSVMEMVEKFKSDILVCGVERGEEVFIPSGSFVLKDNDLVSIIASPENSAMFFRKIGVHTHQVRSAMIVGGGTLGYYLAGLLLKMHIKVSIIDANKSRCEELSELLPEATIICGDGTDKKLLMEEGLEGAEAFVTLTNMDEENILLGLFAKRISKAKLVTKVNRLAFDEIIGGLDLGSVIYPKYVTANYILRYVRAMGNSLGSNVETLYQILDNRAEALEFAVKEPSDVTGTTLSDLQLKDNLLIACINRGGAVHIPRGQDTIQVGDTVIVVTTVKGLKDLKDILKKCDRRLP</sequence>
<dbReference type="NCBIfam" id="NF007039">
    <property type="entry name" value="PRK09496.3-2"/>
    <property type="match status" value="1"/>
</dbReference>
<feature type="domain" description="RCK C-terminal" evidence="8">
    <location>
        <begin position="140"/>
        <end position="224"/>
    </location>
</feature>
<keyword evidence="3" id="KW-0633">Potassium transport</keyword>
<reference evidence="9" key="1">
    <citation type="journal article" date="2021" name="PeerJ">
        <title>Extensive microbial diversity within the chicken gut microbiome revealed by metagenomics and culture.</title>
        <authorList>
            <person name="Gilroy R."/>
            <person name="Ravi A."/>
            <person name="Getino M."/>
            <person name="Pursley I."/>
            <person name="Horton D.L."/>
            <person name="Alikhan N.F."/>
            <person name="Baker D."/>
            <person name="Gharbi K."/>
            <person name="Hall N."/>
            <person name="Watson M."/>
            <person name="Adriaenssens E.M."/>
            <person name="Foster-Nyarko E."/>
            <person name="Jarju S."/>
            <person name="Secka A."/>
            <person name="Antonio M."/>
            <person name="Oren A."/>
            <person name="Chaudhuri R.R."/>
            <person name="La Ragione R."/>
            <person name="Hildebrand F."/>
            <person name="Pallen M.J."/>
        </authorList>
    </citation>
    <scope>NUCLEOTIDE SEQUENCE</scope>
    <source>
        <strain evidence="9">14324</strain>
    </source>
</reference>
<dbReference type="InterPro" id="IPR036721">
    <property type="entry name" value="RCK_C_sf"/>
</dbReference>
<dbReference type="NCBIfam" id="NF007033">
    <property type="entry name" value="PRK09496.1-5"/>
    <property type="match status" value="1"/>
</dbReference>
<dbReference type="SUPFAM" id="SSF51735">
    <property type="entry name" value="NAD(P)-binding Rossmann-fold domains"/>
    <property type="match status" value="2"/>
</dbReference>
<dbReference type="EMBL" id="DXBU01000106">
    <property type="protein sequence ID" value="HIZ22678.1"/>
    <property type="molecule type" value="Genomic_DNA"/>
</dbReference>
<evidence type="ECO:0000259" key="8">
    <source>
        <dbReference type="PROSITE" id="PS51202"/>
    </source>
</evidence>
<dbReference type="InterPro" id="IPR036291">
    <property type="entry name" value="NAD(P)-bd_dom_sf"/>
</dbReference>
<feature type="domain" description="RCK C-terminal" evidence="8">
    <location>
        <begin position="368"/>
        <end position="452"/>
    </location>
</feature>
<dbReference type="InterPro" id="IPR050721">
    <property type="entry name" value="Trk_Ktr_HKT_K-transport"/>
</dbReference>
<dbReference type="InterPro" id="IPR006037">
    <property type="entry name" value="RCK_C"/>
</dbReference>
<keyword evidence="4" id="KW-0630">Potassium</keyword>
<evidence type="ECO:0000256" key="4">
    <source>
        <dbReference type="ARBA" id="ARBA00022958"/>
    </source>
</evidence>
<evidence type="ECO:0000259" key="7">
    <source>
        <dbReference type="PROSITE" id="PS51201"/>
    </source>
</evidence>
<dbReference type="PROSITE" id="PS51201">
    <property type="entry name" value="RCK_N"/>
    <property type="match status" value="2"/>
</dbReference>
<dbReference type="GO" id="GO:0005886">
    <property type="term" value="C:plasma membrane"/>
    <property type="evidence" value="ECO:0007669"/>
    <property type="project" value="InterPro"/>
</dbReference>
<dbReference type="NCBIfam" id="NF007041">
    <property type="entry name" value="PRK09496.3-4"/>
    <property type="match status" value="1"/>
</dbReference>
<feature type="domain" description="RCK N-terminal" evidence="7">
    <location>
        <begin position="1"/>
        <end position="120"/>
    </location>
</feature>
<evidence type="ECO:0000313" key="9">
    <source>
        <dbReference type="EMBL" id="HIZ22678.1"/>
    </source>
</evidence>
<dbReference type="GO" id="GO:0015079">
    <property type="term" value="F:potassium ion transmembrane transporter activity"/>
    <property type="evidence" value="ECO:0007669"/>
    <property type="project" value="InterPro"/>
</dbReference>
<dbReference type="NCBIfam" id="NF007031">
    <property type="entry name" value="PRK09496.1-2"/>
    <property type="match status" value="1"/>
</dbReference>
<proteinExistence type="predicted"/>
<accession>A0A9D2IT98</accession>
<dbReference type="Gene3D" id="3.30.70.1450">
    <property type="entry name" value="Regulator of K+ conductance, C-terminal domain"/>
    <property type="match status" value="2"/>
</dbReference>
<comment type="caution">
    <text evidence="9">The sequence shown here is derived from an EMBL/GenBank/DDBJ whole genome shotgun (WGS) entry which is preliminary data.</text>
</comment>
<dbReference type="InterPro" id="IPR006036">
    <property type="entry name" value="K_uptake_TrkA"/>
</dbReference>
<dbReference type="Pfam" id="PF02080">
    <property type="entry name" value="TrkA_C"/>
    <property type="match status" value="2"/>
</dbReference>
<dbReference type="Pfam" id="PF02254">
    <property type="entry name" value="TrkA_N"/>
    <property type="match status" value="2"/>
</dbReference>
<dbReference type="PROSITE" id="PS51202">
    <property type="entry name" value="RCK_C"/>
    <property type="match status" value="2"/>
</dbReference>
<feature type="domain" description="RCK N-terminal" evidence="7">
    <location>
        <begin position="228"/>
        <end position="344"/>
    </location>
</feature>
<evidence type="ECO:0000256" key="3">
    <source>
        <dbReference type="ARBA" id="ARBA00022538"/>
    </source>
</evidence>
<dbReference type="PANTHER" id="PTHR43833:SF5">
    <property type="entry name" value="TRK SYSTEM POTASSIUM UPTAKE PROTEIN TRKA"/>
    <property type="match status" value="1"/>
</dbReference>
<evidence type="ECO:0000256" key="2">
    <source>
        <dbReference type="ARBA" id="ARBA00022448"/>
    </source>
</evidence>
<dbReference type="InterPro" id="IPR003148">
    <property type="entry name" value="RCK_N"/>
</dbReference>
<evidence type="ECO:0000256" key="1">
    <source>
        <dbReference type="ARBA" id="ARBA00017378"/>
    </source>
</evidence>
<reference evidence="9" key="2">
    <citation type="submission" date="2021-04" db="EMBL/GenBank/DDBJ databases">
        <authorList>
            <person name="Gilroy R."/>
        </authorList>
    </citation>
    <scope>NUCLEOTIDE SEQUENCE</scope>
    <source>
        <strain evidence="9">14324</strain>
    </source>
</reference>